<feature type="domain" description="Deoxynucleoside kinase" evidence="1">
    <location>
        <begin position="305"/>
        <end position="494"/>
    </location>
</feature>
<dbReference type="Gene3D" id="3.40.50.300">
    <property type="entry name" value="P-loop containing nucleotide triphosphate hydrolases"/>
    <property type="match status" value="3"/>
</dbReference>
<dbReference type="SUPFAM" id="SSF52540">
    <property type="entry name" value="P-loop containing nucleoside triphosphate hydrolases"/>
    <property type="match status" value="3"/>
</dbReference>
<accession>A0ABN8PBA9</accession>
<dbReference type="EMBL" id="CALNXI010000790">
    <property type="protein sequence ID" value="CAH3139859.1"/>
    <property type="molecule type" value="Genomic_DNA"/>
</dbReference>
<proteinExistence type="predicted"/>
<protein>
    <recommendedName>
        <fullName evidence="1">Deoxynucleoside kinase domain-containing protein</fullName>
    </recommendedName>
</protein>
<evidence type="ECO:0000313" key="2">
    <source>
        <dbReference type="EMBL" id="CAH3139859.1"/>
    </source>
</evidence>
<evidence type="ECO:0000313" key="3">
    <source>
        <dbReference type="Proteomes" id="UP001159427"/>
    </source>
</evidence>
<organism evidence="2 3">
    <name type="scientific">Porites evermanni</name>
    <dbReference type="NCBI Taxonomy" id="104178"/>
    <lineage>
        <taxon>Eukaryota</taxon>
        <taxon>Metazoa</taxon>
        <taxon>Cnidaria</taxon>
        <taxon>Anthozoa</taxon>
        <taxon>Hexacorallia</taxon>
        <taxon>Scleractinia</taxon>
        <taxon>Fungiina</taxon>
        <taxon>Poritidae</taxon>
        <taxon>Porites</taxon>
    </lineage>
</organism>
<gene>
    <name evidence="2" type="ORF">PEVE_00041509</name>
</gene>
<dbReference type="PANTHER" id="PTHR10513">
    <property type="entry name" value="DEOXYNUCLEOSIDE KINASE"/>
    <property type="match status" value="1"/>
</dbReference>
<dbReference type="InterPro" id="IPR050566">
    <property type="entry name" value="Deoxyribonucleoside_kinase"/>
</dbReference>
<feature type="domain" description="Deoxynucleoside kinase" evidence="1">
    <location>
        <begin position="56"/>
        <end position="245"/>
    </location>
</feature>
<keyword evidence="3" id="KW-1185">Reference proteome</keyword>
<dbReference type="InterPro" id="IPR031314">
    <property type="entry name" value="DNK_dom"/>
</dbReference>
<dbReference type="PANTHER" id="PTHR10513:SF24">
    <property type="entry name" value="THYMIDINE KINASE 2, MITOCHONDRIAL"/>
    <property type="match status" value="1"/>
</dbReference>
<dbReference type="CDD" id="cd01673">
    <property type="entry name" value="dNK"/>
    <property type="match status" value="3"/>
</dbReference>
<dbReference type="Pfam" id="PF01712">
    <property type="entry name" value="dNK"/>
    <property type="match status" value="3"/>
</dbReference>
<sequence>MTLVKYAMSSLFAPLARTSKTSLRGFLSKKMIGNNNGCNGFHGENGHSGKRNITVAIEGNIGSGKTSLLKYFKENSSVEVIEEPVKKWQNVGGANTLDLMYSDPKRWSYLFESYVLLTMMEVHHRPQTSPVRLLERSAYSASFCFMENLHRSGTLSTLEYTVFQEWFEYLMSHEKPHIDLIVYLRTSPEKCMERIKRRSRDEETSVSMELLDSLHQRYEEWLIKKSKFHVPAPVVVVDGNRSLKDMFQFYETNTQLLLGINGRRAVSQKRMMIQQQLARVLKTIHLRQSRLSYHDNPNMASTLVAIEGNIGSGKTSLLKYFKENSSVEVIEEPVKKWQNVGGANTLDLMYSDPKRWSYLFESYVLLTMMEVHHRPQTSPVRLLERSAYSASFCFMENLHRSGTLSTLEYTVFQEWFEYLMSHEKPHIDLIVYLRTSPEKCMERIKRRSRDEETSVSMELLDSLHERYEEWLIKKSKFHVPAPVVVVDGNRSLKDMFQFYETNTQLLLASQKRIMIQQQLARVLKTLNLRQSRLKHFVVNMLGINEVDSMDTECSMMEKSPKKNITVTVEGNIGSGKTTLLNYFRKNPMVEVLEEPVAKWQNVGGKNLLELFYTNCQRWSYLFESYAVLSLMKIHKKPHVTPVKMIERSVYSGYYCFEHNLCKSGMMSSAEHSVHHEWFDWITKRQQPQLDLIIYLRTSPETCMQRIKARSRTEEKTLPMELLCALHERHEEWLIQEKFPVPAPVMYQEMIARYPQLSGVAMRDLDTKRRLPVHLILGAGEYSKLKTESAPKIGEPRQPIAE</sequence>
<feature type="domain" description="Deoxynucleoside kinase" evidence="1">
    <location>
        <begin position="567"/>
        <end position="740"/>
    </location>
</feature>
<evidence type="ECO:0000259" key="1">
    <source>
        <dbReference type="Pfam" id="PF01712"/>
    </source>
</evidence>
<dbReference type="Proteomes" id="UP001159427">
    <property type="component" value="Unassembled WGS sequence"/>
</dbReference>
<name>A0ABN8PBA9_9CNID</name>
<comment type="caution">
    <text evidence="2">The sequence shown here is derived from an EMBL/GenBank/DDBJ whole genome shotgun (WGS) entry which is preliminary data.</text>
</comment>
<reference evidence="2 3" key="1">
    <citation type="submission" date="2022-05" db="EMBL/GenBank/DDBJ databases">
        <authorList>
            <consortium name="Genoscope - CEA"/>
            <person name="William W."/>
        </authorList>
    </citation>
    <scope>NUCLEOTIDE SEQUENCE [LARGE SCALE GENOMIC DNA]</scope>
</reference>
<dbReference type="InterPro" id="IPR027417">
    <property type="entry name" value="P-loop_NTPase"/>
</dbReference>